<dbReference type="Pfam" id="PF00704">
    <property type="entry name" value="Glyco_hydro_18"/>
    <property type="match status" value="1"/>
</dbReference>
<name>A0A084WJC2_ANOSI</name>
<keyword evidence="8" id="KW-1015">Disulfide bond</keyword>
<keyword evidence="4" id="KW-0147">Chitin-binding</keyword>
<proteinExistence type="inferred from homology"/>
<dbReference type="Proteomes" id="UP000030765">
    <property type="component" value="Unassembled WGS sequence"/>
</dbReference>
<dbReference type="VEuPathDB" id="VectorBase:ASIC018583"/>
<evidence type="ECO:0000256" key="4">
    <source>
        <dbReference type="ARBA" id="ARBA00022669"/>
    </source>
</evidence>
<dbReference type="OMA" id="QGATEYF"/>
<comment type="catalytic activity">
    <reaction evidence="1">
        <text>Random endo-hydrolysis of N-acetyl-beta-D-glucosaminide (1-&gt;4)-beta-linkages in chitin and chitodextrins.</text>
        <dbReference type="EC" id="3.2.1.14"/>
    </reaction>
</comment>
<reference evidence="13 15" key="1">
    <citation type="journal article" date="2014" name="BMC Genomics">
        <title>Genome sequence of Anopheles sinensis provides insight into genetics basis of mosquito competence for malaria parasites.</title>
        <authorList>
            <person name="Zhou D."/>
            <person name="Zhang D."/>
            <person name="Ding G."/>
            <person name="Shi L."/>
            <person name="Hou Q."/>
            <person name="Ye Y."/>
            <person name="Xu Y."/>
            <person name="Zhou H."/>
            <person name="Xiong C."/>
            <person name="Li S."/>
            <person name="Yu J."/>
            <person name="Hong S."/>
            <person name="Yu X."/>
            <person name="Zou P."/>
            <person name="Chen C."/>
            <person name="Chang X."/>
            <person name="Wang W."/>
            <person name="Lv Y."/>
            <person name="Sun Y."/>
            <person name="Ma L."/>
            <person name="Shen B."/>
            <person name="Zhu C."/>
        </authorList>
    </citation>
    <scope>NUCLEOTIDE SEQUENCE [LARGE SCALE GENOMIC DNA]</scope>
</reference>
<dbReference type="OrthoDB" id="73875at2759"/>
<keyword evidence="6" id="KW-0378">Hydrolase</keyword>
<keyword evidence="15" id="KW-1185">Reference proteome</keyword>
<dbReference type="EC" id="3.2.1.14" evidence="3"/>
<evidence type="ECO:0000256" key="11">
    <source>
        <dbReference type="ARBA" id="ARBA00023326"/>
    </source>
</evidence>
<dbReference type="InterPro" id="IPR050314">
    <property type="entry name" value="Glycosyl_Hydrlase_18"/>
</dbReference>
<keyword evidence="7" id="KW-0146">Chitin degradation</keyword>
<organism evidence="13">
    <name type="scientific">Anopheles sinensis</name>
    <name type="common">Mosquito</name>
    <dbReference type="NCBI Taxonomy" id="74873"/>
    <lineage>
        <taxon>Eukaryota</taxon>
        <taxon>Metazoa</taxon>
        <taxon>Ecdysozoa</taxon>
        <taxon>Arthropoda</taxon>
        <taxon>Hexapoda</taxon>
        <taxon>Insecta</taxon>
        <taxon>Pterygota</taxon>
        <taxon>Neoptera</taxon>
        <taxon>Endopterygota</taxon>
        <taxon>Diptera</taxon>
        <taxon>Nematocera</taxon>
        <taxon>Culicoidea</taxon>
        <taxon>Culicidae</taxon>
        <taxon>Anophelinae</taxon>
        <taxon>Anopheles</taxon>
    </lineage>
</organism>
<keyword evidence="9" id="KW-0119">Carbohydrate metabolism</keyword>
<dbReference type="EMBL" id="ATLV01024008">
    <property type="status" value="NOT_ANNOTATED_CDS"/>
    <property type="molecule type" value="Genomic_DNA"/>
</dbReference>
<dbReference type="InterPro" id="IPR017853">
    <property type="entry name" value="GH"/>
</dbReference>
<feature type="domain" description="GH18" evidence="12">
    <location>
        <begin position="6"/>
        <end position="381"/>
    </location>
</feature>
<dbReference type="Gene3D" id="3.20.20.80">
    <property type="entry name" value="Glycosidases"/>
    <property type="match status" value="1"/>
</dbReference>
<dbReference type="PROSITE" id="PS51910">
    <property type="entry name" value="GH18_2"/>
    <property type="match status" value="1"/>
</dbReference>
<evidence type="ECO:0000256" key="7">
    <source>
        <dbReference type="ARBA" id="ARBA00023024"/>
    </source>
</evidence>
<dbReference type="SMART" id="SM00636">
    <property type="entry name" value="Glyco_18"/>
    <property type="match status" value="1"/>
</dbReference>
<evidence type="ECO:0000259" key="12">
    <source>
        <dbReference type="PROSITE" id="PS51910"/>
    </source>
</evidence>
<sequence length="381" mass="42670">MKLRLIVRGSFFGGTARDHAVDRFLFCRAQFQVEYINPHLCTHLLYTFFGVDDTGRVTVLDPWLDLDDFGGLGNIRRFNELRNINPNLKTLAVIGGETVDPVLFSTIAASPSLRTAFARNVREFCQLHRFDGADIDWEYPGLHEGDNVFFDKVNFVLMLSELARELHGHGLLLSAAVGASENIASIAYDIPGVAFHVDFINLMTYDYNGAWNDWTGHNAPLYAGPSDQNDFQQMLNVNHSVNYWISQGAPVAKLMLGVPAYGRSFTLANAAQNWLRAPAIGPGVEGPYTRQPGYLAYHEVCGNFLPGTGWTRIWESVQRIPYGFFGNQWIGYDDQESFAEKCRFLNTFNLGGAMLWTIDMDDFAGYCGANYGLLQVLNNCL</sequence>
<evidence type="ECO:0000256" key="3">
    <source>
        <dbReference type="ARBA" id="ARBA00012729"/>
    </source>
</evidence>
<dbReference type="SUPFAM" id="SSF51445">
    <property type="entry name" value="(Trans)glycosidases"/>
    <property type="match status" value="1"/>
</dbReference>
<evidence type="ECO:0000256" key="9">
    <source>
        <dbReference type="ARBA" id="ARBA00023277"/>
    </source>
</evidence>
<keyword evidence="11" id="KW-0624">Polysaccharide degradation</keyword>
<evidence type="ECO:0000313" key="15">
    <source>
        <dbReference type="Proteomes" id="UP000030765"/>
    </source>
</evidence>
<evidence type="ECO:0000313" key="13">
    <source>
        <dbReference type="EMBL" id="KFB50316.1"/>
    </source>
</evidence>
<keyword evidence="10" id="KW-0326">Glycosidase</keyword>
<gene>
    <name evidence="13" type="ORF">ZHAS_00018583</name>
</gene>
<dbReference type="InterPro" id="IPR011583">
    <property type="entry name" value="Chitinase_II/V-like_cat"/>
</dbReference>
<dbReference type="PANTHER" id="PTHR11177">
    <property type="entry name" value="CHITINASE"/>
    <property type="match status" value="1"/>
</dbReference>
<evidence type="ECO:0000256" key="2">
    <source>
        <dbReference type="ARBA" id="ARBA00009121"/>
    </source>
</evidence>
<evidence type="ECO:0000256" key="1">
    <source>
        <dbReference type="ARBA" id="ARBA00000822"/>
    </source>
</evidence>
<dbReference type="GO" id="GO:0005576">
    <property type="term" value="C:extracellular region"/>
    <property type="evidence" value="ECO:0007669"/>
    <property type="project" value="TreeGrafter"/>
</dbReference>
<dbReference type="Gene3D" id="3.10.50.10">
    <property type="match status" value="1"/>
</dbReference>
<evidence type="ECO:0000256" key="10">
    <source>
        <dbReference type="ARBA" id="ARBA00023295"/>
    </source>
</evidence>
<dbReference type="FunFam" id="3.10.50.10:FF:000004">
    <property type="entry name" value="Chitinase 5"/>
    <property type="match status" value="1"/>
</dbReference>
<dbReference type="STRING" id="74873.A0A084WJC2"/>
<protein>
    <recommendedName>
        <fullName evidence="3">chitinase</fullName>
        <ecNumber evidence="3">3.2.1.14</ecNumber>
    </recommendedName>
</protein>
<reference evidence="14" key="2">
    <citation type="submission" date="2020-05" db="UniProtKB">
        <authorList>
            <consortium name="EnsemblMetazoa"/>
        </authorList>
    </citation>
    <scope>IDENTIFICATION</scope>
</reference>
<evidence type="ECO:0000313" key="14">
    <source>
        <dbReference type="EnsemblMetazoa" id="ASIC018583-PA"/>
    </source>
</evidence>
<evidence type="ECO:0000256" key="5">
    <source>
        <dbReference type="ARBA" id="ARBA00022729"/>
    </source>
</evidence>
<dbReference type="InterPro" id="IPR029070">
    <property type="entry name" value="Chitinase_insertion_sf"/>
</dbReference>
<evidence type="ECO:0000256" key="8">
    <source>
        <dbReference type="ARBA" id="ARBA00023157"/>
    </source>
</evidence>
<comment type="similarity">
    <text evidence="2">Belongs to the glycosyl hydrolase 18 family. Chitinase class II subfamily.</text>
</comment>
<dbReference type="EnsemblMetazoa" id="ASIC018583-RA">
    <property type="protein sequence ID" value="ASIC018583-PA"/>
    <property type="gene ID" value="ASIC018583"/>
</dbReference>
<dbReference type="InterPro" id="IPR001223">
    <property type="entry name" value="Glyco_hydro18_cat"/>
</dbReference>
<dbReference type="GO" id="GO:0008061">
    <property type="term" value="F:chitin binding"/>
    <property type="evidence" value="ECO:0007669"/>
    <property type="project" value="UniProtKB-KW"/>
</dbReference>
<dbReference type="EMBL" id="KE525348">
    <property type="protein sequence ID" value="KFB50316.1"/>
    <property type="molecule type" value="Genomic_DNA"/>
</dbReference>
<dbReference type="AlphaFoldDB" id="A0A084WJC2"/>
<dbReference type="PANTHER" id="PTHR11177:SF360">
    <property type="entry name" value="CHITINASE 4-RELATED"/>
    <property type="match status" value="1"/>
</dbReference>
<dbReference type="GO" id="GO:0006032">
    <property type="term" value="P:chitin catabolic process"/>
    <property type="evidence" value="ECO:0007669"/>
    <property type="project" value="UniProtKB-KW"/>
</dbReference>
<dbReference type="GO" id="GO:0008843">
    <property type="term" value="F:endochitinase activity"/>
    <property type="evidence" value="ECO:0007669"/>
    <property type="project" value="UniProtKB-EC"/>
</dbReference>
<accession>A0A084WJC2</accession>
<dbReference type="SUPFAM" id="SSF54556">
    <property type="entry name" value="Chitinase insertion domain"/>
    <property type="match status" value="1"/>
</dbReference>
<evidence type="ECO:0000256" key="6">
    <source>
        <dbReference type="ARBA" id="ARBA00022801"/>
    </source>
</evidence>
<dbReference type="VEuPathDB" id="VectorBase:ASIS023576"/>
<dbReference type="GO" id="GO:0000272">
    <property type="term" value="P:polysaccharide catabolic process"/>
    <property type="evidence" value="ECO:0007669"/>
    <property type="project" value="UniProtKB-KW"/>
</dbReference>
<keyword evidence="5" id="KW-0732">Signal</keyword>